<proteinExistence type="predicted"/>
<keyword evidence="3" id="KW-1185">Reference proteome</keyword>
<dbReference type="Proteomes" id="UP000241010">
    <property type="component" value="Unassembled WGS sequence"/>
</dbReference>
<comment type="caution">
    <text evidence="2">The sequence shown here is derived from an EMBL/GenBank/DDBJ whole genome shotgun (WGS) entry which is preliminary data.</text>
</comment>
<organism evidence="2 3">
    <name type="scientific">Cereibacter changlensis JA139</name>
    <dbReference type="NCBI Taxonomy" id="1188249"/>
    <lineage>
        <taxon>Bacteria</taxon>
        <taxon>Pseudomonadati</taxon>
        <taxon>Pseudomonadota</taxon>
        <taxon>Alphaproteobacteria</taxon>
        <taxon>Rhodobacterales</taxon>
        <taxon>Paracoccaceae</taxon>
        <taxon>Cereibacter</taxon>
    </lineage>
</organism>
<evidence type="ECO:0000313" key="2">
    <source>
        <dbReference type="EMBL" id="PTE23515.1"/>
    </source>
</evidence>
<evidence type="ECO:0008006" key="4">
    <source>
        <dbReference type="Google" id="ProtNLM"/>
    </source>
</evidence>
<feature type="signal peptide" evidence="1">
    <location>
        <begin position="1"/>
        <end position="23"/>
    </location>
</feature>
<sequence length="170" mass="17517">MSFKTLSTALVLVAATAAAQAQAANPGVEQLAAQAGVNAGDFTTSQLISLQNAINSQNEEQVAFILSQARAEASRATTAEGTTSPAYRQLEADLGVEPGRFSPAELSQLAAARRSDEPARAAYILSGENRASAADDANNAGKLQLAAALGLNPADYTLAELTARVQDLND</sequence>
<protein>
    <recommendedName>
        <fullName evidence="4">DUF4142 domain-containing protein</fullName>
    </recommendedName>
</protein>
<keyword evidence="1" id="KW-0732">Signal</keyword>
<evidence type="ECO:0000256" key="1">
    <source>
        <dbReference type="SAM" id="SignalP"/>
    </source>
</evidence>
<gene>
    <name evidence="2" type="ORF">C5F48_01340</name>
</gene>
<dbReference type="RefSeq" id="WP_107662106.1">
    <property type="nucleotide sequence ID" value="NZ_PZKG01000003.1"/>
</dbReference>
<dbReference type="EMBL" id="PZKG01000003">
    <property type="protein sequence ID" value="PTE23515.1"/>
    <property type="molecule type" value="Genomic_DNA"/>
</dbReference>
<reference evidence="2 3" key="1">
    <citation type="submission" date="2018-03" db="EMBL/GenBank/DDBJ databases">
        <title>Cereibacter changlensis.</title>
        <authorList>
            <person name="Meyer T.E."/>
            <person name="Miller S."/>
            <person name="Lodha T."/>
            <person name="Gandham S."/>
            <person name="Chintalapati S."/>
            <person name="Chintalapati V.R."/>
        </authorList>
    </citation>
    <scope>NUCLEOTIDE SEQUENCE [LARGE SCALE GENOMIC DNA]</scope>
    <source>
        <strain evidence="2 3">JA139</strain>
    </source>
</reference>
<dbReference type="AlphaFoldDB" id="A0A2T4K019"/>
<name>A0A2T4K019_9RHOB</name>
<accession>A0A2T4K019</accession>
<feature type="chain" id="PRO_5015406206" description="DUF4142 domain-containing protein" evidence="1">
    <location>
        <begin position="24"/>
        <end position="170"/>
    </location>
</feature>
<evidence type="ECO:0000313" key="3">
    <source>
        <dbReference type="Proteomes" id="UP000241010"/>
    </source>
</evidence>